<dbReference type="InterPro" id="IPR000259">
    <property type="entry name" value="Adhesion_dom_fimbrial"/>
</dbReference>
<evidence type="ECO:0000259" key="7">
    <source>
        <dbReference type="Pfam" id="PF22003"/>
    </source>
</evidence>
<dbReference type="PANTHER" id="PTHR33420:SF12">
    <property type="entry name" value="FIMBRIN-LIKE PROTEIN FIMI-RELATED"/>
    <property type="match status" value="1"/>
</dbReference>
<evidence type="ECO:0000259" key="6">
    <source>
        <dbReference type="Pfam" id="PF00419"/>
    </source>
</evidence>
<evidence type="ECO:0000256" key="1">
    <source>
        <dbReference type="ARBA" id="ARBA00004561"/>
    </source>
</evidence>
<name>A0A9J9GI18_ENT38</name>
<keyword evidence="3 5" id="KW-0732">Signal</keyword>
<dbReference type="GO" id="GO:0009289">
    <property type="term" value="C:pilus"/>
    <property type="evidence" value="ECO:0007669"/>
    <property type="project" value="UniProtKB-SubCell"/>
</dbReference>
<accession>A0A9J9GI18</accession>
<feature type="signal peptide" evidence="5">
    <location>
        <begin position="1"/>
        <end position="27"/>
    </location>
</feature>
<keyword evidence="4" id="KW-0281">Fimbrium</keyword>
<dbReference type="Pfam" id="PF22003">
    <property type="entry name" value="MrkDrd"/>
    <property type="match status" value="1"/>
</dbReference>
<dbReference type="KEGG" id="ent:Ent638_2785"/>
<dbReference type="SUPFAM" id="SSF49401">
    <property type="entry name" value="Bacterial adhesins"/>
    <property type="match status" value="1"/>
</dbReference>
<feature type="domain" description="MrkD-like receptor binding" evidence="7">
    <location>
        <begin position="44"/>
        <end position="164"/>
    </location>
</feature>
<feature type="domain" description="Fimbrial-type adhesion" evidence="6">
    <location>
        <begin position="180"/>
        <end position="316"/>
    </location>
</feature>
<dbReference type="OrthoDB" id="8970968at2"/>
<dbReference type="Gene3D" id="2.60.40.1090">
    <property type="entry name" value="Fimbrial-type adhesion domain"/>
    <property type="match status" value="1"/>
</dbReference>
<evidence type="ECO:0000256" key="4">
    <source>
        <dbReference type="ARBA" id="ARBA00023263"/>
    </source>
</evidence>
<dbReference type="GO" id="GO:0043709">
    <property type="term" value="P:cell adhesion involved in single-species biofilm formation"/>
    <property type="evidence" value="ECO:0007669"/>
    <property type="project" value="TreeGrafter"/>
</dbReference>
<dbReference type="Pfam" id="PF00419">
    <property type="entry name" value="Fimbrial"/>
    <property type="match status" value="1"/>
</dbReference>
<dbReference type="InterPro" id="IPR008966">
    <property type="entry name" value="Adhesion_dom_sf"/>
</dbReference>
<evidence type="ECO:0000256" key="2">
    <source>
        <dbReference type="ARBA" id="ARBA00006671"/>
    </source>
</evidence>
<dbReference type="Proteomes" id="UP000000230">
    <property type="component" value="Chromosome"/>
</dbReference>
<organism evidence="8 9">
    <name type="scientific">Enterobacter sp. (strain 638)</name>
    <dbReference type="NCBI Taxonomy" id="399742"/>
    <lineage>
        <taxon>Bacteria</taxon>
        <taxon>Pseudomonadati</taxon>
        <taxon>Pseudomonadota</taxon>
        <taxon>Gammaproteobacteria</taxon>
        <taxon>Enterobacterales</taxon>
        <taxon>Enterobacteriaceae</taxon>
        <taxon>Enterobacter</taxon>
    </lineage>
</organism>
<reference evidence="9" key="1">
    <citation type="journal article" date="2010" name="PLoS Genet.">
        <title>Genome sequence of the plant growth promoting endophytic bacterium Enterobacter sp. 638.</title>
        <authorList>
            <person name="Taghavi S."/>
            <person name="van der Lelie D."/>
            <person name="Hoffman A."/>
            <person name="Zhang Y.B."/>
            <person name="Walla M.D."/>
            <person name="Vangronsveld J."/>
            <person name="Newman L."/>
            <person name="Monchy S."/>
        </authorList>
    </citation>
    <scope>NUCLEOTIDE SEQUENCE [LARGE SCALE GENOMIC DNA]</scope>
    <source>
        <strain evidence="9">638</strain>
    </source>
</reference>
<gene>
    <name evidence="8" type="ordered locus">Ent638_2785</name>
</gene>
<feature type="chain" id="PRO_5039927153" evidence="5">
    <location>
        <begin position="28"/>
        <end position="317"/>
    </location>
</feature>
<dbReference type="AlphaFoldDB" id="A0A9J9GI18"/>
<keyword evidence="9" id="KW-1185">Reference proteome</keyword>
<evidence type="ECO:0000256" key="3">
    <source>
        <dbReference type="ARBA" id="ARBA00022729"/>
    </source>
</evidence>
<dbReference type="InterPro" id="IPR054160">
    <property type="entry name" value="MrkD_recept-bd"/>
</dbReference>
<evidence type="ECO:0000313" key="9">
    <source>
        <dbReference type="Proteomes" id="UP000000230"/>
    </source>
</evidence>
<dbReference type="InterPro" id="IPR036937">
    <property type="entry name" value="Adhesion_dom_fimbrial_sf"/>
</dbReference>
<evidence type="ECO:0000313" key="8">
    <source>
        <dbReference type="EMBL" id="ABP61450.1"/>
    </source>
</evidence>
<comment type="subcellular location">
    <subcellularLocation>
        <location evidence="1">Fimbrium</location>
    </subcellularLocation>
</comment>
<dbReference type="EMBL" id="CP000653">
    <property type="protein sequence ID" value="ABP61450.1"/>
    <property type="molecule type" value="Genomic_DNA"/>
</dbReference>
<proteinExistence type="inferred from homology"/>
<comment type="similarity">
    <text evidence="2">Belongs to the fimbrial protein family.</text>
</comment>
<dbReference type="InterPro" id="IPR050263">
    <property type="entry name" value="Bact_Fimbrial_Adh_Pro"/>
</dbReference>
<evidence type="ECO:0000256" key="5">
    <source>
        <dbReference type="SAM" id="SignalP"/>
    </source>
</evidence>
<dbReference type="PANTHER" id="PTHR33420">
    <property type="entry name" value="FIMBRIAL SUBUNIT ELFA-RELATED"/>
    <property type="match status" value="1"/>
</dbReference>
<protein>
    <submittedName>
        <fullName evidence="8">Fimbrial protein</fullName>
    </submittedName>
</protein>
<sequence length="317" mass="33677">MKNTMPCKIIKFLLIVMLGFCTKFSYAACSVQNPATNTLSSAPLVVPTGTPVGTVLKYLHVDSGNIIITGCSSYTFTTELSKGQNTGLKDSYGCSIYSTNVKGIGYVITQGVFSDTSGNPCTMWAYPTSHSTNASSLTTATVELIVTGPVEPGTIDSGTYGKGYADNILFQTVNFGNIVINPTTCDVYSSNVSVNFGNVLYKSFTGIGSAQNKKDFSIGVMCNQPTNLSVEIVGQKSPDATDNTILALTNLPNSATGVGVQFLYKGVVLELNNPISLQQILGNTQEQLTFTAQYFQVKDSITPGSLNTIATLNITYP</sequence>
<dbReference type="Gene3D" id="2.60.40.3310">
    <property type="match status" value="1"/>
</dbReference>